<accession>A0A091BUA9</accession>
<keyword evidence="1" id="KW-1133">Transmembrane helix</keyword>
<proteinExistence type="predicted"/>
<feature type="transmembrane region" description="Helical" evidence="1">
    <location>
        <begin position="162"/>
        <end position="178"/>
    </location>
</feature>
<feature type="transmembrane region" description="Helical" evidence="1">
    <location>
        <begin position="82"/>
        <end position="99"/>
    </location>
</feature>
<dbReference type="STRING" id="1384054.N790_07080"/>
<keyword evidence="3" id="KW-1185">Reference proteome</keyword>
<dbReference type="OrthoDB" id="7017941at2"/>
<organism evidence="2 3">
    <name type="scientific">Arenimonas malthae CC-JY-1</name>
    <dbReference type="NCBI Taxonomy" id="1384054"/>
    <lineage>
        <taxon>Bacteria</taxon>
        <taxon>Pseudomonadati</taxon>
        <taxon>Pseudomonadota</taxon>
        <taxon>Gammaproteobacteria</taxon>
        <taxon>Lysobacterales</taxon>
        <taxon>Lysobacteraceae</taxon>
        <taxon>Arenimonas</taxon>
    </lineage>
</organism>
<reference evidence="2 3" key="1">
    <citation type="submission" date="2013-09" db="EMBL/GenBank/DDBJ databases">
        <title>Genome sequencing of Arenimonas malthae.</title>
        <authorList>
            <person name="Chen F."/>
            <person name="Wang G."/>
        </authorList>
    </citation>
    <scope>NUCLEOTIDE SEQUENCE [LARGE SCALE GENOMIC DNA]</scope>
    <source>
        <strain evidence="2 3">CC-JY-1</strain>
    </source>
</reference>
<gene>
    <name evidence="2" type="ORF">N790_07080</name>
</gene>
<dbReference type="PATRIC" id="fig|1384054.3.peg.1425"/>
<protein>
    <recommendedName>
        <fullName evidence="4">Oligosaccharide repeat unit polymerase</fullName>
    </recommendedName>
</protein>
<dbReference type="AlphaFoldDB" id="A0A091BUA9"/>
<feature type="transmembrane region" description="Helical" evidence="1">
    <location>
        <begin position="208"/>
        <end position="227"/>
    </location>
</feature>
<feature type="transmembrane region" description="Helical" evidence="1">
    <location>
        <begin position="184"/>
        <end position="201"/>
    </location>
</feature>
<evidence type="ECO:0008006" key="4">
    <source>
        <dbReference type="Google" id="ProtNLM"/>
    </source>
</evidence>
<feature type="transmembrane region" description="Helical" evidence="1">
    <location>
        <begin position="129"/>
        <end position="150"/>
    </location>
</feature>
<feature type="transmembrane region" description="Helical" evidence="1">
    <location>
        <begin position="348"/>
        <end position="365"/>
    </location>
</feature>
<evidence type="ECO:0000313" key="2">
    <source>
        <dbReference type="EMBL" id="KFN47905.1"/>
    </source>
</evidence>
<feature type="transmembrane region" description="Helical" evidence="1">
    <location>
        <begin position="43"/>
        <end position="62"/>
    </location>
</feature>
<evidence type="ECO:0000256" key="1">
    <source>
        <dbReference type="SAM" id="Phobius"/>
    </source>
</evidence>
<keyword evidence="1" id="KW-0472">Membrane</keyword>
<feature type="transmembrane region" description="Helical" evidence="1">
    <location>
        <begin position="377"/>
        <end position="398"/>
    </location>
</feature>
<feature type="transmembrane region" description="Helical" evidence="1">
    <location>
        <begin position="404"/>
        <end position="420"/>
    </location>
</feature>
<evidence type="ECO:0000313" key="3">
    <source>
        <dbReference type="Proteomes" id="UP000029392"/>
    </source>
</evidence>
<dbReference type="EMBL" id="AVCH01000156">
    <property type="protein sequence ID" value="KFN47905.1"/>
    <property type="molecule type" value="Genomic_DNA"/>
</dbReference>
<sequence length="440" mass="47358">MSQCAISLRISPPHSAFVISIAFYFVVWLLAPLQYSYGGTGMAPVYVAFCVLVFFGALVIGFGSMRARGSAIAIDVIKANRLAMALAFMGGGGFVLKMLERVLLRGGGQLGTDFVENRGLLIEGGSGSLAFAGSLLGAVLVLLPIVVFALQAAGERGWKLRIMLLLSLAYPLSDLLLMGSRSALVGFLGTTLVAAVLFRRVRLTWAGLVSLSVFAIAVTWIMGYVFWLRTAQAGVDPVASMYQSGYSTFVPIRDDTAAELMQTGASGLGSLKYAVVHSSQYLTHGLYELFYAIEGGYGGETRGLQTFYIPSKIVVDGIMGVEIEPIISQGQARPGVFTTLLGPIYYDYGIYGCVLACVLFGWGCGRISRNAASRSGVWIFLHVVVLGLLLFASVMNLFVASSGQYLLLATIAVFVLMRVERFRAFETIAMQPSNPRREPK</sequence>
<dbReference type="RefSeq" id="WP_043802900.1">
    <property type="nucleotide sequence ID" value="NZ_AVCH01000156.1"/>
</dbReference>
<comment type="caution">
    <text evidence="2">The sequence shown here is derived from an EMBL/GenBank/DDBJ whole genome shotgun (WGS) entry which is preliminary data.</text>
</comment>
<keyword evidence="1" id="KW-0812">Transmembrane</keyword>
<name>A0A091BUA9_9GAMM</name>
<dbReference type="Proteomes" id="UP000029392">
    <property type="component" value="Unassembled WGS sequence"/>
</dbReference>
<feature type="transmembrane region" description="Helical" evidence="1">
    <location>
        <begin position="12"/>
        <end position="31"/>
    </location>
</feature>